<accession>A0A645ILS7</accession>
<evidence type="ECO:0000256" key="1">
    <source>
        <dbReference type="SAM" id="MobiDB-lite"/>
    </source>
</evidence>
<reference evidence="2" key="1">
    <citation type="submission" date="2019-08" db="EMBL/GenBank/DDBJ databases">
        <authorList>
            <person name="Kucharzyk K."/>
            <person name="Murdoch R.W."/>
            <person name="Higgins S."/>
            <person name="Loffler F."/>
        </authorList>
    </citation>
    <scope>NUCLEOTIDE SEQUENCE</scope>
</reference>
<comment type="caution">
    <text evidence="2">The sequence shown here is derived from an EMBL/GenBank/DDBJ whole genome shotgun (WGS) entry which is preliminary data.</text>
</comment>
<sequence length="73" mass="7423">MGNAAPLHDLAGQNEQGDGQKGGGVHGAHHPLNNDDEVCVAVKGKGNGGGKAQAYADGNIQDNQNDEGNHKHS</sequence>
<organism evidence="2">
    <name type="scientific">bioreactor metagenome</name>
    <dbReference type="NCBI Taxonomy" id="1076179"/>
    <lineage>
        <taxon>unclassified sequences</taxon>
        <taxon>metagenomes</taxon>
        <taxon>ecological metagenomes</taxon>
    </lineage>
</organism>
<dbReference type="AlphaFoldDB" id="A0A645ILS7"/>
<gene>
    <name evidence="2" type="ORF">SDC9_199904</name>
</gene>
<proteinExistence type="predicted"/>
<feature type="region of interest" description="Disordered" evidence="1">
    <location>
        <begin position="1"/>
        <end position="73"/>
    </location>
</feature>
<evidence type="ECO:0000313" key="2">
    <source>
        <dbReference type="EMBL" id="MPN52248.1"/>
    </source>
</evidence>
<protein>
    <submittedName>
        <fullName evidence="2">Uncharacterized protein</fullName>
    </submittedName>
</protein>
<dbReference type="EMBL" id="VSSQ01118158">
    <property type="protein sequence ID" value="MPN52248.1"/>
    <property type="molecule type" value="Genomic_DNA"/>
</dbReference>
<name>A0A645ILS7_9ZZZZ</name>